<dbReference type="HAMAP" id="MF_01974">
    <property type="entry name" value="MetAP_1"/>
    <property type="match status" value="1"/>
</dbReference>
<dbReference type="InterPro" id="IPR001714">
    <property type="entry name" value="Pept_M24_MAP"/>
</dbReference>
<dbReference type="SUPFAM" id="SSF55920">
    <property type="entry name" value="Creatinase/aminopeptidase"/>
    <property type="match status" value="1"/>
</dbReference>
<evidence type="ECO:0000256" key="3">
    <source>
        <dbReference type="ARBA" id="ARBA00022670"/>
    </source>
</evidence>
<evidence type="ECO:0000256" key="2">
    <source>
        <dbReference type="ARBA" id="ARBA00022438"/>
    </source>
</evidence>
<evidence type="ECO:0000256" key="6">
    <source>
        <dbReference type="HAMAP-Rule" id="MF_01974"/>
    </source>
</evidence>
<dbReference type="GO" id="GO:0004239">
    <property type="term" value="F:initiator methionyl aminopeptidase activity"/>
    <property type="evidence" value="ECO:0007669"/>
    <property type="project" value="UniProtKB-UniRule"/>
</dbReference>
<dbReference type="GO" id="GO:0046872">
    <property type="term" value="F:metal ion binding"/>
    <property type="evidence" value="ECO:0007669"/>
    <property type="project" value="UniProtKB-UniRule"/>
</dbReference>
<dbReference type="EC" id="3.4.11.18" evidence="6 7"/>
<comment type="cofactor">
    <cofactor evidence="6">
        <name>Co(2+)</name>
        <dbReference type="ChEBI" id="CHEBI:48828"/>
    </cofactor>
    <cofactor evidence="6">
        <name>Zn(2+)</name>
        <dbReference type="ChEBI" id="CHEBI:29105"/>
    </cofactor>
    <cofactor evidence="6">
        <name>Mn(2+)</name>
        <dbReference type="ChEBI" id="CHEBI:29035"/>
    </cofactor>
    <cofactor evidence="6">
        <name>Fe(2+)</name>
        <dbReference type="ChEBI" id="CHEBI:29033"/>
    </cofactor>
    <text evidence="6">Binds 2 divalent metal cations per subunit. Has a high-affinity and a low affinity metal-binding site. The true nature of the physiological cofactor is under debate. The enzyme is active with cobalt, zinc, manganese or divalent iron ions. Most likely, methionine aminopeptidases function as mononuclear Fe(2+)-metalloproteases under physiological conditions, and the catalytically relevant metal-binding site has been assigned to the histidine-containing high-affinity site.</text>
</comment>
<feature type="binding site" evidence="6">
    <location>
        <position position="94"/>
    </location>
    <ligand>
        <name>a divalent metal cation</name>
        <dbReference type="ChEBI" id="CHEBI:60240"/>
        <label>1</label>
    </ligand>
</feature>
<dbReference type="InterPro" id="IPR002467">
    <property type="entry name" value="Pept_M24A_MAP1"/>
</dbReference>
<feature type="binding site" evidence="6">
    <location>
        <position position="105"/>
    </location>
    <ligand>
        <name>a divalent metal cation</name>
        <dbReference type="ChEBI" id="CHEBI:60240"/>
        <label>1</label>
    </ligand>
</feature>
<evidence type="ECO:0000256" key="4">
    <source>
        <dbReference type="ARBA" id="ARBA00022723"/>
    </source>
</evidence>
<protein>
    <recommendedName>
        <fullName evidence="6 7">Methionine aminopeptidase</fullName>
        <shortName evidence="6">MAP</shortName>
        <shortName evidence="6">MetAP</shortName>
        <ecNumber evidence="6 7">3.4.11.18</ecNumber>
    </recommendedName>
    <alternativeName>
        <fullName evidence="6">Peptidase M</fullName>
    </alternativeName>
</protein>
<evidence type="ECO:0000256" key="7">
    <source>
        <dbReference type="RuleBase" id="RU003653"/>
    </source>
</evidence>
<comment type="catalytic activity">
    <reaction evidence="6 7">
        <text>Release of N-terminal amino acids, preferentially methionine, from peptides and arylamides.</text>
        <dbReference type="EC" id="3.4.11.18"/>
    </reaction>
</comment>
<feature type="binding site" evidence="6">
    <location>
        <position position="105"/>
    </location>
    <ligand>
        <name>a divalent metal cation</name>
        <dbReference type="ChEBI" id="CHEBI:60240"/>
        <label>2</label>
        <note>catalytic</note>
    </ligand>
</feature>
<keyword evidence="5 6" id="KW-0378">Hydrolase</keyword>
<feature type="binding site" evidence="6">
    <location>
        <position position="77"/>
    </location>
    <ligand>
        <name>substrate</name>
    </ligand>
</feature>
<evidence type="ECO:0000256" key="1">
    <source>
        <dbReference type="ARBA" id="ARBA00002521"/>
    </source>
</evidence>
<gene>
    <name evidence="6 9" type="primary">map</name>
    <name evidence="9" type="ORF">OJ997_24875</name>
</gene>
<organism evidence="9 10">
    <name type="scientific">Solirubrobacter phytolaccae</name>
    <dbReference type="NCBI Taxonomy" id="1404360"/>
    <lineage>
        <taxon>Bacteria</taxon>
        <taxon>Bacillati</taxon>
        <taxon>Actinomycetota</taxon>
        <taxon>Thermoleophilia</taxon>
        <taxon>Solirubrobacterales</taxon>
        <taxon>Solirubrobacteraceae</taxon>
        <taxon>Solirubrobacter</taxon>
    </lineage>
</organism>
<feature type="binding site" evidence="6">
    <location>
        <position position="168"/>
    </location>
    <ligand>
        <name>a divalent metal cation</name>
        <dbReference type="ChEBI" id="CHEBI:60240"/>
        <label>2</label>
        <note>catalytic</note>
    </ligand>
</feature>
<keyword evidence="3 6" id="KW-0645">Protease</keyword>
<dbReference type="GO" id="GO:0005829">
    <property type="term" value="C:cytosol"/>
    <property type="evidence" value="ECO:0007669"/>
    <property type="project" value="TreeGrafter"/>
</dbReference>
<evidence type="ECO:0000313" key="10">
    <source>
        <dbReference type="Proteomes" id="UP001147653"/>
    </source>
</evidence>
<dbReference type="AlphaFoldDB" id="A0A9X3NLA2"/>
<keyword evidence="2 6" id="KW-0031">Aminopeptidase</keyword>
<keyword evidence="10" id="KW-1185">Reference proteome</keyword>
<comment type="subunit">
    <text evidence="6">Monomer.</text>
</comment>
<dbReference type="EMBL" id="JAPDDP010000056">
    <property type="protein sequence ID" value="MDA0183567.1"/>
    <property type="molecule type" value="Genomic_DNA"/>
</dbReference>
<sequence>MIIKKSPAEIDQMAAAGDILVRTMDLLAGKIRPGVTTLELDAAAEKFIRSQGATPAFKGYRGFPGSICASPNDMVVHGIPGKFKLQRGDIISVDIGVVKDGWVADAARTFPVGDVSPVAMHLLDVTRESLFKAVEQCVPGNRLGDVSHAVQQHVESQGLSIVRSLVGHGVGRDMHEEPQVPNYGTPGKGTPLEEGMVLAVEPMVNAGRHMVRMGDDGWAIYSQDGSLAAHFEFTIAITASGPRILTPWHHPEAAASAPAAA</sequence>
<dbReference type="NCBIfam" id="TIGR00500">
    <property type="entry name" value="met_pdase_I"/>
    <property type="match status" value="1"/>
</dbReference>
<dbReference type="GO" id="GO:0070006">
    <property type="term" value="F:metalloaminopeptidase activity"/>
    <property type="evidence" value="ECO:0007669"/>
    <property type="project" value="UniProtKB-UniRule"/>
</dbReference>
<proteinExistence type="inferred from homology"/>
<dbReference type="InterPro" id="IPR000994">
    <property type="entry name" value="Pept_M24"/>
</dbReference>
<feature type="binding site" evidence="6">
    <location>
        <position position="232"/>
    </location>
    <ligand>
        <name>a divalent metal cation</name>
        <dbReference type="ChEBI" id="CHEBI:60240"/>
        <label>1</label>
    </ligand>
</feature>
<accession>A0A9X3NLA2</accession>
<feature type="binding site" evidence="6">
    <location>
        <position position="232"/>
    </location>
    <ligand>
        <name>a divalent metal cation</name>
        <dbReference type="ChEBI" id="CHEBI:60240"/>
        <label>2</label>
        <note>catalytic</note>
    </ligand>
</feature>
<evidence type="ECO:0000256" key="5">
    <source>
        <dbReference type="ARBA" id="ARBA00022801"/>
    </source>
</evidence>
<comment type="similarity">
    <text evidence="6">Belongs to the peptidase M24A family. Methionine aminopeptidase type 1 subfamily.</text>
</comment>
<dbReference type="PRINTS" id="PR00599">
    <property type="entry name" value="MAPEPTIDASE"/>
</dbReference>
<feature type="domain" description="Peptidase M24" evidence="8">
    <location>
        <begin position="12"/>
        <end position="238"/>
    </location>
</feature>
<name>A0A9X3NLA2_9ACTN</name>
<dbReference type="GO" id="GO:0006508">
    <property type="term" value="P:proteolysis"/>
    <property type="evidence" value="ECO:0007669"/>
    <property type="project" value="UniProtKB-KW"/>
</dbReference>
<comment type="function">
    <text evidence="1 6">Removes the N-terminal methionine from nascent proteins. The N-terminal methionine is often cleaved when the second residue in the primary sequence is small and uncharged (Met-Ala-, Cys, Gly, Pro, Ser, Thr, or Val). Requires deformylation of the N(alpha)-formylated initiator methionine before it can be hydrolyzed.</text>
</comment>
<evidence type="ECO:0000259" key="8">
    <source>
        <dbReference type="Pfam" id="PF00557"/>
    </source>
</evidence>
<dbReference type="Proteomes" id="UP001147653">
    <property type="component" value="Unassembled WGS sequence"/>
</dbReference>
<feature type="binding site" evidence="6">
    <location>
        <position position="201"/>
    </location>
    <ligand>
        <name>a divalent metal cation</name>
        <dbReference type="ChEBI" id="CHEBI:60240"/>
        <label>2</label>
        <note>catalytic</note>
    </ligand>
</feature>
<dbReference type="RefSeq" id="WP_270027954.1">
    <property type="nucleotide sequence ID" value="NZ_JAPDDP010000056.1"/>
</dbReference>
<dbReference type="PANTHER" id="PTHR43330:SF27">
    <property type="entry name" value="METHIONINE AMINOPEPTIDASE"/>
    <property type="match status" value="1"/>
</dbReference>
<dbReference type="PANTHER" id="PTHR43330">
    <property type="entry name" value="METHIONINE AMINOPEPTIDASE"/>
    <property type="match status" value="1"/>
</dbReference>
<reference evidence="9" key="1">
    <citation type="submission" date="2022-10" db="EMBL/GenBank/DDBJ databases">
        <title>The WGS of Solirubrobacter phytolaccae KCTC 29190.</title>
        <authorList>
            <person name="Jiang Z."/>
        </authorList>
    </citation>
    <scope>NUCLEOTIDE SEQUENCE</scope>
    <source>
        <strain evidence="9">KCTC 29190</strain>
    </source>
</reference>
<comment type="caution">
    <text evidence="9">The sequence shown here is derived from an EMBL/GenBank/DDBJ whole genome shotgun (WGS) entry which is preliminary data.</text>
</comment>
<dbReference type="Pfam" id="PF00557">
    <property type="entry name" value="Peptidase_M24"/>
    <property type="match status" value="1"/>
</dbReference>
<dbReference type="InterPro" id="IPR036005">
    <property type="entry name" value="Creatinase/aminopeptidase-like"/>
</dbReference>
<dbReference type="CDD" id="cd01086">
    <property type="entry name" value="MetAP1"/>
    <property type="match status" value="1"/>
</dbReference>
<keyword evidence="4 6" id="KW-0479">Metal-binding</keyword>
<dbReference type="Gene3D" id="3.90.230.10">
    <property type="entry name" value="Creatinase/methionine aminopeptidase superfamily"/>
    <property type="match status" value="1"/>
</dbReference>
<evidence type="ECO:0000313" key="9">
    <source>
        <dbReference type="EMBL" id="MDA0183567.1"/>
    </source>
</evidence>
<feature type="binding site" evidence="6">
    <location>
        <position position="175"/>
    </location>
    <ligand>
        <name>substrate</name>
    </ligand>
</feature>